<keyword evidence="5" id="KW-1185">Reference proteome</keyword>
<reference evidence="4" key="1">
    <citation type="submission" date="2021-02" db="EMBL/GenBank/DDBJ databases">
        <authorList>
            <person name="Dougan E. K."/>
            <person name="Rhodes N."/>
            <person name="Thang M."/>
            <person name="Chan C."/>
        </authorList>
    </citation>
    <scope>NUCLEOTIDE SEQUENCE</scope>
</reference>
<accession>A0A813GXK7</accession>
<dbReference type="GO" id="GO:0008270">
    <property type="term" value="F:zinc ion binding"/>
    <property type="evidence" value="ECO:0007669"/>
    <property type="project" value="UniProtKB-KW"/>
</dbReference>
<dbReference type="Proteomes" id="UP000654075">
    <property type="component" value="Unassembled WGS sequence"/>
</dbReference>
<evidence type="ECO:0000313" key="5">
    <source>
        <dbReference type="Proteomes" id="UP000654075"/>
    </source>
</evidence>
<evidence type="ECO:0000256" key="2">
    <source>
        <dbReference type="SAM" id="MobiDB-lite"/>
    </source>
</evidence>
<evidence type="ECO:0000256" key="1">
    <source>
        <dbReference type="PROSITE-ProRule" id="PRU00723"/>
    </source>
</evidence>
<sequence length="150" mass="16219">MASAADDAQRALLQSKQGGAVDSFFECEACCDLDDPDYDSEGQKLVLPELLLSTWSPEDDSACSEDSDGSYESSGRSSATDPAELAALEELVPLNDSNEFTSIGSIRHPAACSPCVFYNRNRSCALGIRCNYCHFPHVINMKKLRKVSAA</sequence>
<keyword evidence="1" id="KW-0863">Zinc-finger</keyword>
<feature type="compositionally biased region" description="Acidic residues" evidence="2">
    <location>
        <begin position="57"/>
        <end position="69"/>
    </location>
</feature>
<proteinExistence type="predicted"/>
<dbReference type="OrthoDB" id="440198at2759"/>
<comment type="caution">
    <text evidence="4">The sequence shown here is derived from an EMBL/GenBank/DDBJ whole genome shotgun (WGS) entry which is preliminary data.</text>
</comment>
<keyword evidence="1" id="KW-0479">Metal-binding</keyword>
<name>A0A813GXK7_POLGL</name>
<evidence type="ECO:0000313" key="4">
    <source>
        <dbReference type="EMBL" id="CAE8630015.1"/>
    </source>
</evidence>
<keyword evidence="1" id="KW-0862">Zinc</keyword>
<evidence type="ECO:0000259" key="3">
    <source>
        <dbReference type="PROSITE" id="PS50103"/>
    </source>
</evidence>
<dbReference type="InterPro" id="IPR000571">
    <property type="entry name" value="Znf_CCCH"/>
</dbReference>
<dbReference type="AlphaFoldDB" id="A0A813GXK7"/>
<feature type="zinc finger region" description="C3H1-type" evidence="1">
    <location>
        <begin position="114"/>
        <end position="137"/>
    </location>
</feature>
<feature type="region of interest" description="Disordered" evidence="2">
    <location>
        <begin position="56"/>
        <end position="82"/>
    </location>
</feature>
<feature type="compositionally biased region" description="Low complexity" evidence="2">
    <location>
        <begin position="70"/>
        <end position="82"/>
    </location>
</feature>
<gene>
    <name evidence="4" type="ORF">PGLA1383_LOCUS46413</name>
</gene>
<feature type="domain" description="C3H1-type" evidence="3">
    <location>
        <begin position="114"/>
        <end position="137"/>
    </location>
</feature>
<dbReference type="EMBL" id="CAJNNV010029770">
    <property type="protein sequence ID" value="CAE8630015.1"/>
    <property type="molecule type" value="Genomic_DNA"/>
</dbReference>
<organism evidence="4 5">
    <name type="scientific">Polarella glacialis</name>
    <name type="common">Dinoflagellate</name>
    <dbReference type="NCBI Taxonomy" id="89957"/>
    <lineage>
        <taxon>Eukaryota</taxon>
        <taxon>Sar</taxon>
        <taxon>Alveolata</taxon>
        <taxon>Dinophyceae</taxon>
        <taxon>Suessiales</taxon>
        <taxon>Suessiaceae</taxon>
        <taxon>Polarella</taxon>
    </lineage>
</organism>
<dbReference type="PROSITE" id="PS50103">
    <property type="entry name" value="ZF_C3H1"/>
    <property type="match status" value="1"/>
</dbReference>
<protein>
    <recommendedName>
        <fullName evidence="3">C3H1-type domain-containing protein</fullName>
    </recommendedName>
</protein>